<dbReference type="Pfam" id="PF08424">
    <property type="entry name" value="NRDE-2"/>
    <property type="match status" value="1"/>
</dbReference>
<dbReference type="OrthoDB" id="297219at2759"/>
<dbReference type="GO" id="GO:1902369">
    <property type="term" value="P:negative regulation of RNA catabolic process"/>
    <property type="evidence" value="ECO:0007669"/>
    <property type="project" value="TreeGrafter"/>
</dbReference>
<dbReference type="RefSeq" id="XP_056522953.1">
    <property type="nucleotide sequence ID" value="XM_056663896.1"/>
</dbReference>
<dbReference type="PANTHER" id="PTHR13471">
    <property type="entry name" value="TETRATRICOPEPTIDE-LIKE HELICAL"/>
    <property type="match status" value="1"/>
</dbReference>
<evidence type="ECO:0000256" key="1">
    <source>
        <dbReference type="ARBA" id="ARBA00004123"/>
    </source>
</evidence>
<feature type="compositionally biased region" description="Basic and acidic residues" evidence="4">
    <location>
        <begin position="71"/>
        <end position="86"/>
    </location>
</feature>
<dbReference type="EMBL" id="JAPQKL010000003">
    <property type="protein sequence ID" value="KAJ5138304.1"/>
    <property type="molecule type" value="Genomic_DNA"/>
</dbReference>
<gene>
    <name evidence="5" type="ORF">N7515_003152</name>
</gene>
<dbReference type="InterPro" id="IPR011990">
    <property type="entry name" value="TPR-like_helical_dom_sf"/>
</dbReference>
<accession>A0A9W9H5G8</accession>
<name>A0A9W9H5G8_9EURO</name>
<organism evidence="5 6">
    <name type="scientific">Penicillium bovifimosum</name>
    <dbReference type="NCBI Taxonomy" id="126998"/>
    <lineage>
        <taxon>Eukaryota</taxon>
        <taxon>Fungi</taxon>
        <taxon>Dikarya</taxon>
        <taxon>Ascomycota</taxon>
        <taxon>Pezizomycotina</taxon>
        <taxon>Eurotiomycetes</taxon>
        <taxon>Eurotiomycetidae</taxon>
        <taxon>Eurotiales</taxon>
        <taxon>Aspergillaceae</taxon>
        <taxon>Penicillium</taxon>
    </lineage>
</organism>
<sequence length="1164" mass="132954">MDSPGSQGVPRFSSFRPPPTSAPTSDAGHESGRHSRRRSRHRSPEQHWRRRSRHRSPGQLRHQRPRHRSRVERNTPLHDHRERENSRGGGSGESIAEEGEETEPLVGGEADESKHAEGEANAEDLGFVVDVQGDRDITRYGANQYESPAYRRSGTGFVVGLPGERVDYETRHENTLITLPANRVTASQPKLLSALDQRALHTTVPIPVANRRPLVNPANPAADIDDSADFISTDSPPGPRVASSAARLNAESSRFGVPPSSNEEEDEAIYEESVEHQVDPSTRENEILNRNAELIRAVKHDPLNARGWIRLAEHQELVILGVRPDDRPLNENKRQAVVSAILSIYDNALDANPQHPERDRLVLGRMEQGAKVWDPEELSNQWEKVLRSDSKSVSVWVEYLDYCQTNYQKFDFDTCYKAYLHCMNTHSRVGSGRDRYLITSYLFLRLTLFLREAGYLELAMGYWQAILEFVVFRPPGLADNHEEALRTFKMFWSPAYVKIGEHGWRPWNAGYDPYAPKVQVANPDYESRAYSPESFESWTNAERERMMRNRMPSHEFEPLAQEGGVFEVPLLADCTHILQCFRDFAGTFGVALLIDAFLQFCHLPHFTCPANLHTSRLWIGENFLRNQYMDDWQNKITEWMEFHDHASTTTVKPFAFSHHTFIPTADSLFSNPELWFSCLAKWAASASRPSCIIKSDFVVETLFSLAQIFEESSFGEYAIAVSFACDRDRARKHAKALLKQRPNNLRLWNSVALMDWRTGNKPLAEAVWSKALMSSREFPDHEFVESALLWNSWIWEKLHAGENDSAAYLLNSMREGAPKQSYEPADQEELKPADILRLTQLLRNAQSSALECRGFQAYAAYTDCLAIIRYILDASIGDILKPYDDALQRLSDGLESDIISRTFGSELLHQARAKLVYHYVTTKPAQYRPIEVRNIFLSSLEAFPHNTMFLALFKWNDARVDMTHRFRDIIHATIGEKARTTKQASGNGAQIDRVPITTYLFNIYCEMGRPRQGNSSPHLVRAAFERAIGHGPVSVGQTPQRRHLELNSSTSAQNNLTIWKLYVLWEARVEHDFARARKVLFRALRACPWSKELYMLAFEHLRDDIVDLSTKRTLRGGKYVSSGFSKRELQALYSEMVRRGIRIHHHLVHYWADENVPADDNGGF</sequence>
<dbReference type="GO" id="GO:0071013">
    <property type="term" value="C:catalytic step 2 spliceosome"/>
    <property type="evidence" value="ECO:0007669"/>
    <property type="project" value="TreeGrafter"/>
</dbReference>
<reference evidence="5" key="1">
    <citation type="submission" date="2022-11" db="EMBL/GenBank/DDBJ databases">
        <authorList>
            <person name="Petersen C."/>
        </authorList>
    </citation>
    <scope>NUCLEOTIDE SEQUENCE</scope>
    <source>
        <strain evidence="5">IBT 22155</strain>
    </source>
</reference>
<dbReference type="Proteomes" id="UP001149079">
    <property type="component" value="Unassembled WGS sequence"/>
</dbReference>
<proteinExistence type="inferred from homology"/>
<feature type="region of interest" description="Disordered" evidence="4">
    <location>
        <begin position="232"/>
        <end position="268"/>
    </location>
</feature>
<comment type="similarity">
    <text evidence="2">Belongs to the NRDE2 family.</text>
</comment>
<evidence type="ECO:0000256" key="4">
    <source>
        <dbReference type="SAM" id="MobiDB-lite"/>
    </source>
</evidence>
<comment type="caution">
    <text evidence="5">The sequence shown here is derived from an EMBL/GenBank/DDBJ whole genome shotgun (WGS) entry which is preliminary data.</text>
</comment>
<evidence type="ECO:0000256" key="2">
    <source>
        <dbReference type="ARBA" id="ARBA00009265"/>
    </source>
</evidence>
<feature type="region of interest" description="Disordered" evidence="4">
    <location>
        <begin position="1"/>
        <end position="124"/>
    </location>
</feature>
<comment type="subcellular location">
    <subcellularLocation>
        <location evidence="1">Nucleus</location>
    </subcellularLocation>
</comment>
<evidence type="ECO:0000313" key="6">
    <source>
        <dbReference type="Proteomes" id="UP001149079"/>
    </source>
</evidence>
<dbReference type="SUPFAM" id="SSF48452">
    <property type="entry name" value="TPR-like"/>
    <property type="match status" value="1"/>
</dbReference>
<dbReference type="InterPro" id="IPR013633">
    <property type="entry name" value="NRDE-2"/>
</dbReference>
<dbReference type="GO" id="GO:0031048">
    <property type="term" value="P:regulatory ncRNA-mediated heterochromatin formation"/>
    <property type="evidence" value="ECO:0007669"/>
    <property type="project" value="TreeGrafter"/>
</dbReference>
<keyword evidence="6" id="KW-1185">Reference proteome</keyword>
<dbReference type="GeneID" id="81403066"/>
<evidence type="ECO:0000256" key="3">
    <source>
        <dbReference type="ARBA" id="ARBA00023242"/>
    </source>
</evidence>
<protein>
    <submittedName>
        <fullName evidence="5">Tetratricopeptide-like helical</fullName>
    </submittedName>
</protein>
<dbReference type="PANTHER" id="PTHR13471:SF0">
    <property type="entry name" value="NUCLEAR EXOSOME REGULATOR NRDE2"/>
    <property type="match status" value="1"/>
</dbReference>
<dbReference type="AlphaFoldDB" id="A0A9W9H5G8"/>
<reference evidence="5" key="2">
    <citation type="journal article" date="2023" name="IMA Fungus">
        <title>Comparative genomic study of the Penicillium genus elucidates a diverse pangenome and 15 lateral gene transfer events.</title>
        <authorList>
            <person name="Petersen C."/>
            <person name="Sorensen T."/>
            <person name="Nielsen M.R."/>
            <person name="Sondergaard T.E."/>
            <person name="Sorensen J.L."/>
            <person name="Fitzpatrick D.A."/>
            <person name="Frisvad J.C."/>
            <person name="Nielsen K.L."/>
        </authorList>
    </citation>
    <scope>NUCLEOTIDE SEQUENCE</scope>
    <source>
        <strain evidence="5">IBT 22155</strain>
    </source>
</reference>
<keyword evidence="3" id="KW-0539">Nucleus</keyword>
<evidence type="ECO:0000313" key="5">
    <source>
        <dbReference type="EMBL" id="KAJ5138304.1"/>
    </source>
</evidence>
<feature type="compositionally biased region" description="Basic residues" evidence="4">
    <location>
        <begin position="48"/>
        <end position="70"/>
    </location>
</feature>